<dbReference type="GeneID" id="38133095"/>
<dbReference type="EMBL" id="KZ852034">
    <property type="protein sequence ID" value="RDH38135.1"/>
    <property type="molecule type" value="Genomic_DNA"/>
</dbReference>
<dbReference type="Proteomes" id="UP000253729">
    <property type="component" value="Unassembled WGS sequence"/>
</dbReference>
<organism evidence="1 2">
    <name type="scientific">Aspergillus welwitschiae</name>
    <dbReference type="NCBI Taxonomy" id="1341132"/>
    <lineage>
        <taxon>Eukaryota</taxon>
        <taxon>Fungi</taxon>
        <taxon>Dikarya</taxon>
        <taxon>Ascomycota</taxon>
        <taxon>Pezizomycotina</taxon>
        <taxon>Eurotiomycetes</taxon>
        <taxon>Eurotiomycetidae</taxon>
        <taxon>Eurotiales</taxon>
        <taxon>Aspergillaceae</taxon>
        <taxon>Aspergillus</taxon>
        <taxon>Aspergillus subgen. Circumdati</taxon>
    </lineage>
</organism>
<evidence type="ECO:0000313" key="1">
    <source>
        <dbReference type="EMBL" id="RDH38135.1"/>
    </source>
</evidence>
<proteinExistence type="predicted"/>
<protein>
    <submittedName>
        <fullName evidence="1">Uncharacterized protein</fullName>
    </submittedName>
</protein>
<accession>A0A3F3QGA2</accession>
<name>A0A3F3QGA2_9EURO</name>
<reference evidence="1 2" key="1">
    <citation type="submission" date="2018-07" db="EMBL/GenBank/DDBJ databases">
        <title>The genomes of Aspergillus section Nigri reveals drivers in fungal speciation.</title>
        <authorList>
            <consortium name="DOE Joint Genome Institute"/>
            <person name="Vesth T.C."/>
            <person name="Nybo J."/>
            <person name="Theobald S."/>
            <person name="Brandl J."/>
            <person name="Frisvad J.C."/>
            <person name="Nielsen K.F."/>
            <person name="Lyhne E.K."/>
            <person name="Kogle M.E."/>
            <person name="Kuo A."/>
            <person name="Riley R."/>
            <person name="Clum A."/>
            <person name="Nolan M."/>
            <person name="Lipzen A."/>
            <person name="Salamov A."/>
            <person name="Henrissat B."/>
            <person name="Wiebenga A."/>
            <person name="De vries R.P."/>
            <person name="Grigoriev I.V."/>
            <person name="Mortensen U.H."/>
            <person name="Andersen M.R."/>
            <person name="Baker S.E."/>
        </authorList>
    </citation>
    <scope>NUCLEOTIDE SEQUENCE [LARGE SCALE GENOMIC DNA]</scope>
    <source>
        <strain evidence="1 2">CBS 139.54b</strain>
    </source>
</reference>
<keyword evidence="2" id="KW-1185">Reference proteome</keyword>
<sequence>MLSTSVASRSALSRNLRGLVKWSRQSCWTSSSLSCLLHVNSTIPVPEGSLYRDLEL</sequence>
<gene>
    <name evidence="1" type="ORF">BDQ94DRAFT_135723</name>
</gene>
<dbReference type="RefSeq" id="XP_026631157.1">
    <property type="nucleotide sequence ID" value="XM_026764739.1"/>
</dbReference>
<evidence type="ECO:0000313" key="2">
    <source>
        <dbReference type="Proteomes" id="UP000253729"/>
    </source>
</evidence>
<dbReference type="AlphaFoldDB" id="A0A3F3QGA2"/>